<feature type="coiled-coil region" evidence="1">
    <location>
        <begin position="68"/>
        <end position="95"/>
    </location>
</feature>
<reference evidence="4" key="1">
    <citation type="submission" date="2023-06" db="EMBL/GenBank/DDBJ databases">
        <authorList>
            <consortium name="Lawrence Berkeley National Laboratory"/>
            <person name="Ahrendt S."/>
            <person name="Sahu N."/>
            <person name="Indic B."/>
            <person name="Wong-Bajracharya J."/>
            <person name="Merenyi Z."/>
            <person name="Ke H.-M."/>
            <person name="Monk M."/>
            <person name="Kocsube S."/>
            <person name="Drula E."/>
            <person name="Lipzen A."/>
            <person name="Balint B."/>
            <person name="Henrissat B."/>
            <person name="Andreopoulos B."/>
            <person name="Martin F.M."/>
            <person name="Harder C.B."/>
            <person name="Rigling D."/>
            <person name="Ford K.L."/>
            <person name="Foster G.D."/>
            <person name="Pangilinan J."/>
            <person name="Papanicolaou A."/>
            <person name="Barry K."/>
            <person name="LaButti K."/>
            <person name="Viragh M."/>
            <person name="Koriabine M."/>
            <person name="Yan M."/>
            <person name="Riley R."/>
            <person name="Champramary S."/>
            <person name="Plett K.L."/>
            <person name="Tsai I.J."/>
            <person name="Slot J."/>
            <person name="Sipos G."/>
            <person name="Plett J."/>
            <person name="Nagy L.G."/>
            <person name="Grigoriev I.V."/>
        </authorList>
    </citation>
    <scope>NUCLEOTIDE SEQUENCE</scope>
    <source>
        <strain evidence="4">ICMP 16352</strain>
    </source>
</reference>
<evidence type="ECO:0000313" key="5">
    <source>
        <dbReference type="Proteomes" id="UP001175227"/>
    </source>
</evidence>
<dbReference type="EMBL" id="JAUEPR010000028">
    <property type="protein sequence ID" value="KAK0474260.1"/>
    <property type="molecule type" value="Genomic_DNA"/>
</dbReference>
<keyword evidence="3" id="KW-1133">Transmembrane helix</keyword>
<dbReference type="Proteomes" id="UP001175227">
    <property type="component" value="Unassembled WGS sequence"/>
</dbReference>
<organism evidence="4 5">
    <name type="scientific">Armillaria novae-zelandiae</name>
    <dbReference type="NCBI Taxonomy" id="153914"/>
    <lineage>
        <taxon>Eukaryota</taxon>
        <taxon>Fungi</taxon>
        <taxon>Dikarya</taxon>
        <taxon>Basidiomycota</taxon>
        <taxon>Agaricomycotina</taxon>
        <taxon>Agaricomycetes</taxon>
        <taxon>Agaricomycetidae</taxon>
        <taxon>Agaricales</taxon>
        <taxon>Marasmiineae</taxon>
        <taxon>Physalacriaceae</taxon>
        <taxon>Armillaria</taxon>
    </lineage>
</organism>
<comment type="caution">
    <text evidence="4">The sequence shown here is derived from an EMBL/GenBank/DDBJ whole genome shotgun (WGS) entry which is preliminary data.</text>
</comment>
<keyword evidence="3" id="KW-0472">Membrane</keyword>
<evidence type="ECO:0000256" key="3">
    <source>
        <dbReference type="SAM" id="Phobius"/>
    </source>
</evidence>
<accession>A0AA39NYZ2</accession>
<name>A0AA39NYZ2_9AGAR</name>
<feature type="region of interest" description="Disordered" evidence="2">
    <location>
        <begin position="154"/>
        <end position="177"/>
    </location>
</feature>
<keyword evidence="3" id="KW-0812">Transmembrane</keyword>
<keyword evidence="1" id="KW-0175">Coiled coil</keyword>
<gene>
    <name evidence="4" type="ORF">IW261DRAFT_1499776</name>
</gene>
<evidence type="ECO:0000256" key="1">
    <source>
        <dbReference type="SAM" id="Coils"/>
    </source>
</evidence>
<evidence type="ECO:0000313" key="4">
    <source>
        <dbReference type="EMBL" id="KAK0474260.1"/>
    </source>
</evidence>
<feature type="transmembrane region" description="Helical" evidence="3">
    <location>
        <begin position="24"/>
        <end position="42"/>
    </location>
</feature>
<protein>
    <submittedName>
        <fullName evidence="4">Uncharacterized protein</fullName>
    </submittedName>
</protein>
<keyword evidence="5" id="KW-1185">Reference proteome</keyword>
<sequence length="177" mass="19915">MAQPENIWMKLAALVVASVNPGTLSHIVALVVIVGFSLSTFLSPFEPGSMVETLNGTVEKTYIHYYKHEDILNESAGFEDKINRLQAEAFKLQERHLRAFDDMSLTDLRSWRRYVGEIKAIWVKARQHQRKITELKKELKLAVVRALRDEVEADLGHHGQEGGETSGSVEPDGMSVV</sequence>
<evidence type="ECO:0000256" key="2">
    <source>
        <dbReference type="SAM" id="MobiDB-lite"/>
    </source>
</evidence>
<proteinExistence type="predicted"/>
<dbReference type="AlphaFoldDB" id="A0AA39NYZ2"/>